<name>A0AAE4T2V6_9FLAO</name>
<dbReference type="InterPro" id="IPR027417">
    <property type="entry name" value="P-loop_NTPase"/>
</dbReference>
<dbReference type="Pfam" id="PF00488">
    <property type="entry name" value="MutS_V"/>
    <property type="match status" value="1"/>
</dbReference>
<evidence type="ECO:0000256" key="3">
    <source>
        <dbReference type="ARBA" id="ARBA00023125"/>
    </source>
</evidence>
<sequence length="407" mass="47557">MPEQLDIIQYFDFVQTRASKKKLIDFFNKAEFNIEEVFYTQEILKMLQKNPDVVNSFKVAEGNLLRINTLLNEADAAKYNYLNKFFYKEYIDEINFSIDIYINFFNYFNSVLRNLNFLDMCPDYAEIIRENMEFISSLNIDNFHNKSSGIKKIKKILGDIERNVKNEGYKKFWNFFYVFDMYISISKGIALNELIFPSFNSDNHFFIDEFKNLKLKSSVINSLKLTNSNMVIFTGANMSGKSTTMKSISTIIYLAHLGLAVPANYCNIPFYDRIFLFFTVSDNIEAGYSYFTQELLNLKSVLIDLKEKTSFVVFDEIFKGTNINDSSKITVKIIKSLSKYNTSLFILSTHLNVIEQQITDCEKVKVLNLESFFKDNELTFTYKIKNGWSKLEIGEILFEKYGLNNLL</sequence>
<dbReference type="InterPro" id="IPR045076">
    <property type="entry name" value="MutS"/>
</dbReference>
<dbReference type="SMART" id="SM00534">
    <property type="entry name" value="MUTSac"/>
    <property type="match status" value="1"/>
</dbReference>
<dbReference type="GO" id="GO:0140664">
    <property type="term" value="F:ATP-dependent DNA damage sensor activity"/>
    <property type="evidence" value="ECO:0007669"/>
    <property type="project" value="InterPro"/>
</dbReference>
<dbReference type="EMBL" id="NWGY01000004">
    <property type="protein sequence ID" value="MDV3663262.1"/>
    <property type="molecule type" value="Genomic_DNA"/>
</dbReference>
<evidence type="ECO:0000313" key="6">
    <source>
        <dbReference type="Proteomes" id="UP001189000"/>
    </source>
</evidence>
<dbReference type="InterPro" id="IPR000432">
    <property type="entry name" value="DNA_mismatch_repair_MutS_C"/>
</dbReference>
<reference evidence="5" key="1">
    <citation type="submission" date="2023-02" db="EMBL/GenBank/DDBJ databases">
        <title>Elizabethkingia anophelis draft genomes.</title>
        <authorList>
            <person name="Nicholson A.C."/>
            <person name="Whitney A.M."/>
            <person name="Humrighouse B.W."/>
            <person name="Villarma A."/>
            <person name="Bell M."/>
            <person name="Mcquiston J."/>
        </authorList>
    </citation>
    <scope>NUCLEOTIDE SEQUENCE</scope>
    <source>
        <strain evidence="5">B4955</strain>
    </source>
</reference>
<dbReference type="GO" id="GO:0005524">
    <property type="term" value="F:ATP binding"/>
    <property type="evidence" value="ECO:0007669"/>
    <property type="project" value="UniProtKB-KW"/>
</dbReference>
<comment type="caution">
    <text evidence="5">The sequence shown here is derived from an EMBL/GenBank/DDBJ whole genome shotgun (WGS) entry which is preliminary data.</text>
</comment>
<proteinExistence type="predicted"/>
<dbReference type="SUPFAM" id="SSF52540">
    <property type="entry name" value="P-loop containing nucleoside triphosphate hydrolases"/>
    <property type="match status" value="1"/>
</dbReference>
<dbReference type="AlphaFoldDB" id="A0AAE4T2V6"/>
<accession>A0AAE4T2V6</accession>
<dbReference type="Proteomes" id="UP001189000">
    <property type="component" value="Unassembled WGS sequence"/>
</dbReference>
<evidence type="ECO:0000313" key="5">
    <source>
        <dbReference type="EMBL" id="MDV3663262.1"/>
    </source>
</evidence>
<keyword evidence="3" id="KW-0238">DNA-binding</keyword>
<keyword evidence="2" id="KW-0067">ATP-binding</keyword>
<protein>
    <recommendedName>
        <fullName evidence="4">DNA mismatch repair proteins mutS family domain-containing protein</fullName>
    </recommendedName>
</protein>
<gene>
    <name evidence="5" type="ORF">CMU51_04235</name>
</gene>
<keyword evidence="1" id="KW-0547">Nucleotide-binding</keyword>
<dbReference type="PANTHER" id="PTHR11361">
    <property type="entry name" value="DNA MISMATCH REPAIR PROTEIN MUTS FAMILY MEMBER"/>
    <property type="match status" value="1"/>
</dbReference>
<dbReference type="GO" id="GO:0030983">
    <property type="term" value="F:mismatched DNA binding"/>
    <property type="evidence" value="ECO:0007669"/>
    <property type="project" value="InterPro"/>
</dbReference>
<evidence type="ECO:0000259" key="4">
    <source>
        <dbReference type="SMART" id="SM00534"/>
    </source>
</evidence>
<dbReference type="GO" id="GO:0006298">
    <property type="term" value="P:mismatch repair"/>
    <property type="evidence" value="ECO:0007669"/>
    <property type="project" value="InterPro"/>
</dbReference>
<evidence type="ECO:0000256" key="2">
    <source>
        <dbReference type="ARBA" id="ARBA00022840"/>
    </source>
</evidence>
<organism evidence="5 6">
    <name type="scientific">Elizabethkingia anophelis</name>
    <dbReference type="NCBI Taxonomy" id="1117645"/>
    <lineage>
        <taxon>Bacteria</taxon>
        <taxon>Pseudomonadati</taxon>
        <taxon>Bacteroidota</taxon>
        <taxon>Flavobacteriia</taxon>
        <taxon>Flavobacteriales</taxon>
        <taxon>Weeksellaceae</taxon>
        <taxon>Elizabethkingia</taxon>
    </lineage>
</organism>
<dbReference type="RefSeq" id="WP_407490489.1">
    <property type="nucleotide sequence ID" value="NZ_JBJDLO010000009.1"/>
</dbReference>
<evidence type="ECO:0000256" key="1">
    <source>
        <dbReference type="ARBA" id="ARBA00022741"/>
    </source>
</evidence>
<dbReference type="Gene3D" id="3.40.50.300">
    <property type="entry name" value="P-loop containing nucleotide triphosphate hydrolases"/>
    <property type="match status" value="1"/>
</dbReference>
<dbReference type="PANTHER" id="PTHR11361:SF34">
    <property type="entry name" value="DNA MISMATCH REPAIR PROTEIN MSH1, MITOCHONDRIAL"/>
    <property type="match status" value="1"/>
</dbReference>
<feature type="domain" description="DNA mismatch repair proteins mutS family" evidence="4">
    <location>
        <begin position="228"/>
        <end position="402"/>
    </location>
</feature>